<dbReference type="RefSeq" id="WP_161831716.1">
    <property type="nucleotide sequence ID" value="NZ_AP028127.1"/>
</dbReference>
<keyword evidence="4" id="KW-1185">Reference proteome</keyword>
<comment type="similarity">
    <text evidence="1">Belongs to the YggT family.</text>
</comment>
<dbReference type="PANTHER" id="PTHR33219">
    <property type="entry name" value="YLMG HOMOLOG PROTEIN 2, CHLOROPLASTIC"/>
    <property type="match status" value="1"/>
</dbReference>
<evidence type="ECO:0000313" key="4">
    <source>
        <dbReference type="Proteomes" id="UP001432099"/>
    </source>
</evidence>
<dbReference type="Proteomes" id="UP001432099">
    <property type="component" value="Chromosome"/>
</dbReference>
<evidence type="ECO:0000313" key="3">
    <source>
        <dbReference type="EMBL" id="BEH91133.1"/>
    </source>
</evidence>
<dbReference type="EMBL" id="AP028127">
    <property type="protein sequence ID" value="BEH91133.1"/>
    <property type="molecule type" value="Genomic_DNA"/>
</dbReference>
<sequence length="84" mass="9676">MTYIILLFRSVLGIYQFLMLIYIFMSWIPETRSTQIGRAIGAVVEPYLSIFRKIIPPLGMFDFSPIVAFIVLEFAMQGLINILL</sequence>
<dbReference type="InterPro" id="IPR003425">
    <property type="entry name" value="CCB3/YggT"/>
</dbReference>
<organism evidence="3 4">
    <name type="scientific">Turicibacter faecis</name>
    <dbReference type="NCBI Taxonomy" id="2963365"/>
    <lineage>
        <taxon>Bacteria</taxon>
        <taxon>Bacillati</taxon>
        <taxon>Bacillota</taxon>
        <taxon>Erysipelotrichia</taxon>
        <taxon>Erysipelotrichales</taxon>
        <taxon>Turicibacteraceae</taxon>
        <taxon>Turicibacter</taxon>
    </lineage>
</organism>
<protein>
    <submittedName>
        <fullName evidence="3">Membrane protein YlmG</fullName>
    </submittedName>
</protein>
<dbReference type="PANTHER" id="PTHR33219:SF14">
    <property type="entry name" value="PROTEIN COFACTOR ASSEMBLY OF COMPLEX C SUBUNIT B CCB3, CHLOROPLASTIC-RELATED"/>
    <property type="match status" value="1"/>
</dbReference>
<gene>
    <name evidence="3" type="primary">ylmG</name>
    <name evidence="3" type="ORF">T23_12350</name>
</gene>
<evidence type="ECO:0000256" key="2">
    <source>
        <dbReference type="SAM" id="Phobius"/>
    </source>
</evidence>
<feature type="transmembrane region" description="Helical" evidence="2">
    <location>
        <begin position="6"/>
        <end position="28"/>
    </location>
</feature>
<feature type="transmembrane region" description="Helical" evidence="2">
    <location>
        <begin position="58"/>
        <end position="80"/>
    </location>
</feature>
<keyword evidence="2" id="KW-0472">Membrane</keyword>
<keyword evidence="2" id="KW-0812">Transmembrane</keyword>
<keyword evidence="2" id="KW-1133">Transmembrane helix</keyword>
<dbReference type="Pfam" id="PF02325">
    <property type="entry name" value="CCB3_YggT"/>
    <property type="match status" value="1"/>
</dbReference>
<proteinExistence type="inferred from homology"/>
<name>A0ABN6ZBI7_9FIRM</name>
<reference evidence="3" key="1">
    <citation type="journal article" date="2024" name="Int. J. Syst. Evol. Microbiol.">
        <title>Turicibacter faecis sp. nov., isolated from faeces of heart failure mouse model.</title>
        <authorList>
            <person name="Imamura Y."/>
            <person name="Motooka D."/>
            <person name="Nakajima Y."/>
            <person name="Ito S."/>
            <person name="Kitakaze M."/>
            <person name="Iida T."/>
            <person name="Nakamura S."/>
        </authorList>
    </citation>
    <scope>NUCLEOTIDE SEQUENCE</scope>
    <source>
        <strain evidence="3">TC023</strain>
    </source>
</reference>
<accession>A0ABN6ZBI7</accession>
<evidence type="ECO:0000256" key="1">
    <source>
        <dbReference type="ARBA" id="ARBA00010894"/>
    </source>
</evidence>